<reference evidence="6 7" key="1">
    <citation type="submission" date="2023-08" db="EMBL/GenBank/DDBJ databases">
        <title>Achromobacter seleniivolatilans sp. nov., isolated from seleniferous soil.</title>
        <authorList>
            <person name="Zhang S."/>
            <person name="Li K."/>
            <person name="Peng J."/>
            <person name="Zhao Q."/>
            <person name="Wang H."/>
            <person name="Guo Y."/>
        </authorList>
    </citation>
    <scope>NUCLEOTIDE SEQUENCE [LARGE SCALE GENOMIC DNA]</scope>
    <source>
        <strain evidence="6 7">R39</strain>
    </source>
</reference>
<comment type="cofactor">
    <cofactor evidence="1">
        <name>Fe(2+)</name>
        <dbReference type="ChEBI" id="CHEBI:29033"/>
    </cofactor>
</comment>
<accession>A0ABY9M2S7</accession>
<dbReference type="PANTHER" id="PTHR10543:SF89">
    <property type="entry name" value="CAROTENOID 9,10(9',10')-CLEAVAGE DIOXYGENASE 1"/>
    <property type="match status" value="1"/>
</dbReference>
<evidence type="ECO:0000256" key="3">
    <source>
        <dbReference type="ARBA" id="ARBA00022723"/>
    </source>
</evidence>
<evidence type="ECO:0000256" key="4">
    <source>
        <dbReference type="ARBA" id="ARBA00023002"/>
    </source>
</evidence>
<keyword evidence="5" id="KW-0408">Iron</keyword>
<evidence type="ECO:0000313" key="6">
    <source>
        <dbReference type="EMBL" id="WMD21321.1"/>
    </source>
</evidence>
<dbReference type="Proteomes" id="UP001234798">
    <property type="component" value="Chromosome"/>
</dbReference>
<dbReference type="EMBL" id="CP132976">
    <property type="protein sequence ID" value="WMD21321.1"/>
    <property type="molecule type" value="Genomic_DNA"/>
</dbReference>
<proteinExistence type="inferred from homology"/>
<dbReference type="InterPro" id="IPR004294">
    <property type="entry name" value="Carotenoid_Oase"/>
</dbReference>
<name>A0ABY9M2S7_9BURK</name>
<gene>
    <name evidence="6" type="ORF">RAS12_02845</name>
</gene>
<evidence type="ECO:0000313" key="7">
    <source>
        <dbReference type="Proteomes" id="UP001234798"/>
    </source>
</evidence>
<evidence type="ECO:0000256" key="1">
    <source>
        <dbReference type="ARBA" id="ARBA00001954"/>
    </source>
</evidence>
<keyword evidence="4" id="KW-0560">Oxidoreductase</keyword>
<keyword evidence="7" id="KW-1185">Reference proteome</keyword>
<protein>
    <submittedName>
        <fullName evidence="6">Carotenoid oxygenase family protein</fullName>
    </submittedName>
</protein>
<organism evidence="6 7">
    <name type="scientific">Achromobacter seleniivolatilans</name>
    <dbReference type="NCBI Taxonomy" id="3047478"/>
    <lineage>
        <taxon>Bacteria</taxon>
        <taxon>Pseudomonadati</taxon>
        <taxon>Pseudomonadota</taxon>
        <taxon>Betaproteobacteria</taxon>
        <taxon>Burkholderiales</taxon>
        <taxon>Alcaligenaceae</taxon>
        <taxon>Achromobacter</taxon>
    </lineage>
</organism>
<dbReference type="RefSeq" id="WP_306944984.1">
    <property type="nucleotide sequence ID" value="NZ_CP132976.1"/>
</dbReference>
<dbReference type="Pfam" id="PF03055">
    <property type="entry name" value="RPE65"/>
    <property type="match status" value="1"/>
</dbReference>
<sequence>MQPWQSTNVALTRAFAPVFDERDDTPLRVDGMLPKTLHGVFMRNGPNPQFDPGPGYAYPFDGTGMIHALTLREGTAHYRNRWVLTEELQEERRAGRRLYNVTFGPPPHANLANTNILRHAGKLLALYEGGCPYEMDRSLSTIGPYTFQGKHAGVLSAHPKVDPVSGEMLALSYDLAGGTLSYLRVNARGQVDRNLRFESPWPAMIHDIGFTAKHVVAFLCPLVFDFSKGPAAPQWEPNRGARILLIPRDCTDPIQVRWIPTEPFFHWHIANAHEEGNTIEAVMPWYDGYGPSSRKRLELHRLRIHLDSGRVEDQALDDRPCEFGRINDAWSGRRARYCYVGLRDPHPGDTPQPGAFEAFARYDMGTGAKTVFRLPDGQTACEPVFAADPQGSREEDGYILSFVQANNDNHGEFIVLDARDIAAGPVARVHLPRRVPAGLHGSWLPA</sequence>
<evidence type="ECO:0000256" key="2">
    <source>
        <dbReference type="ARBA" id="ARBA00006787"/>
    </source>
</evidence>
<evidence type="ECO:0000256" key="5">
    <source>
        <dbReference type="ARBA" id="ARBA00023004"/>
    </source>
</evidence>
<comment type="similarity">
    <text evidence="2">Belongs to the carotenoid oxygenase family.</text>
</comment>
<dbReference type="PANTHER" id="PTHR10543">
    <property type="entry name" value="BETA-CAROTENE DIOXYGENASE"/>
    <property type="match status" value="1"/>
</dbReference>
<keyword evidence="3" id="KW-0479">Metal-binding</keyword>